<dbReference type="AlphaFoldDB" id="A0A0F9JSV6"/>
<protein>
    <submittedName>
        <fullName evidence="1">Uncharacterized protein</fullName>
    </submittedName>
</protein>
<accession>A0A0F9JSV6</accession>
<reference evidence="1" key="1">
    <citation type="journal article" date="2015" name="Nature">
        <title>Complex archaea that bridge the gap between prokaryotes and eukaryotes.</title>
        <authorList>
            <person name="Spang A."/>
            <person name="Saw J.H."/>
            <person name="Jorgensen S.L."/>
            <person name="Zaremba-Niedzwiedzka K."/>
            <person name="Martijn J."/>
            <person name="Lind A.E."/>
            <person name="van Eijk R."/>
            <person name="Schleper C."/>
            <person name="Guy L."/>
            <person name="Ettema T.J."/>
        </authorList>
    </citation>
    <scope>NUCLEOTIDE SEQUENCE</scope>
</reference>
<organism evidence="1">
    <name type="scientific">marine sediment metagenome</name>
    <dbReference type="NCBI Taxonomy" id="412755"/>
    <lineage>
        <taxon>unclassified sequences</taxon>
        <taxon>metagenomes</taxon>
        <taxon>ecological metagenomes</taxon>
    </lineage>
</organism>
<proteinExistence type="predicted"/>
<sequence length="96" mass="10751">MSEPTKSKWAGYVAPYNKDVTYQEVVDYLNNPPAERCKTWVNQRQCSQIGEHIGHIFPVTFPPVTRSKDSQCPMTLGALKCSGVGANHNHIYRTGV</sequence>
<dbReference type="EMBL" id="LAZR01015484">
    <property type="protein sequence ID" value="KKM11519.1"/>
    <property type="molecule type" value="Genomic_DNA"/>
</dbReference>
<evidence type="ECO:0000313" key="1">
    <source>
        <dbReference type="EMBL" id="KKM11519.1"/>
    </source>
</evidence>
<comment type="caution">
    <text evidence="1">The sequence shown here is derived from an EMBL/GenBank/DDBJ whole genome shotgun (WGS) entry which is preliminary data.</text>
</comment>
<gene>
    <name evidence="1" type="ORF">LCGC14_1720790</name>
</gene>
<name>A0A0F9JSV6_9ZZZZ</name>